<evidence type="ECO:0000256" key="8">
    <source>
        <dbReference type="SAM" id="Phobius"/>
    </source>
</evidence>
<dbReference type="EMBL" id="JACPSX010000073">
    <property type="protein sequence ID" value="MBI3014265.1"/>
    <property type="molecule type" value="Genomic_DNA"/>
</dbReference>
<comment type="caution">
    <text evidence="10">The sequence shown here is derived from an EMBL/GenBank/DDBJ whole genome shotgun (WGS) entry which is preliminary data.</text>
</comment>
<protein>
    <submittedName>
        <fullName evidence="10">ABC transporter permease</fullName>
    </submittedName>
</protein>
<feature type="transmembrane region" description="Helical" evidence="8">
    <location>
        <begin position="156"/>
        <end position="180"/>
    </location>
</feature>
<keyword evidence="5 8" id="KW-0812">Transmembrane</keyword>
<name>A0A932GNU8_UNCTE</name>
<feature type="non-terminal residue" evidence="10">
    <location>
        <position position="205"/>
    </location>
</feature>
<dbReference type="PANTHER" id="PTHR30413:SF8">
    <property type="entry name" value="TRANSPORT PERMEASE PROTEIN"/>
    <property type="match status" value="1"/>
</dbReference>
<reference evidence="10" key="1">
    <citation type="submission" date="2020-07" db="EMBL/GenBank/DDBJ databases">
        <title>Huge and variable diversity of episymbiotic CPR bacteria and DPANN archaea in groundwater ecosystems.</title>
        <authorList>
            <person name="He C.Y."/>
            <person name="Keren R."/>
            <person name="Whittaker M."/>
            <person name="Farag I.F."/>
            <person name="Doudna J."/>
            <person name="Cate J.H.D."/>
            <person name="Banfield J.F."/>
        </authorList>
    </citation>
    <scope>NUCLEOTIDE SEQUENCE</scope>
    <source>
        <strain evidence="10">NC_groundwater_717_Ag_S-0.2um_59_8</strain>
    </source>
</reference>
<evidence type="ECO:0000256" key="2">
    <source>
        <dbReference type="ARBA" id="ARBA00007783"/>
    </source>
</evidence>
<feature type="transmembrane region" description="Helical" evidence="8">
    <location>
        <begin position="48"/>
        <end position="70"/>
    </location>
</feature>
<dbReference type="GO" id="GO:0015920">
    <property type="term" value="P:lipopolysaccharide transport"/>
    <property type="evidence" value="ECO:0007669"/>
    <property type="project" value="TreeGrafter"/>
</dbReference>
<dbReference type="Proteomes" id="UP000741360">
    <property type="component" value="Unassembled WGS sequence"/>
</dbReference>
<evidence type="ECO:0000256" key="5">
    <source>
        <dbReference type="ARBA" id="ARBA00022692"/>
    </source>
</evidence>
<comment type="similarity">
    <text evidence="2">Belongs to the ABC-2 integral membrane protein family.</text>
</comment>
<gene>
    <name evidence="10" type="ORF">HYY65_04170</name>
</gene>
<dbReference type="GO" id="GO:0140359">
    <property type="term" value="F:ABC-type transporter activity"/>
    <property type="evidence" value="ECO:0007669"/>
    <property type="project" value="InterPro"/>
</dbReference>
<evidence type="ECO:0000259" key="9">
    <source>
        <dbReference type="Pfam" id="PF01061"/>
    </source>
</evidence>
<dbReference type="PANTHER" id="PTHR30413">
    <property type="entry name" value="INNER MEMBRANE TRANSPORT PERMEASE"/>
    <property type="match status" value="1"/>
</dbReference>
<comment type="subcellular location">
    <subcellularLocation>
        <location evidence="1">Cell inner membrane</location>
        <topology evidence="1">Multi-pass membrane protein</topology>
    </subcellularLocation>
</comment>
<keyword evidence="4" id="KW-1003">Cell membrane</keyword>
<evidence type="ECO:0000313" key="10">
    <source>
        <dbReference type="EMBL" id="MBI3014265.1"/>
    </source>
</evidence>
<organism evidence="10 11">
    <name type="scientific">Tectimicrobiota bacterium</name>
    <dbReference type="NCBI Taxonomy" id="2528274"/>
    <lineage>
        <taxon>Bacteria</taxon>
        <taxon>Pseudomonadati</taxon>
        <taxon>Nitrospinota/Tectimicrobiota group</taxon>
        <taxon>Candidatus Tectimicrobiota</taxon>
    </lineage>
</organism>
<dbReference type="InterPro" id="IPR013525">
    <property type="entry name" value="ABC2_TM"/>
</dbReference>
<evidence type="ECO:0000256" key="4">
    <source>
        <dbReference type="ARBA" id="ARBA00022475"/>
    </source>
</evidence>
<feature type="transmembrane region" description="Helical" evidence="8">
    <location>
        <begin position="122"/>
        <end position="150"/>
    </location>
</feature>
<evidence type="ECO:0000256" key="6">
    <source>
        <dbReference type="ARBA" id="ARBA00022989"/>
    </source>
</evidence>
<evidence type="ECO:0000313" key="11">
    <source>
        <dbReference type="Proteomes" id="UP000741360"/>
    </source>
</evidence>
<evidence type="ECO:0000256" key="7">
    <source>
        <dbReference type="ARBA" id="ARBA00023136"/>
    </source>
</evidence>
<feature type="transmembrane region" description="Helical" evidence="8">
    <location>
        <begin position="82"/>
        <end position="101"/>
    </location>
</feature>
<keyword evidence="6 8" id="KW-1133">Transmembrane helix</keyword>
<sequence length="205" mass="23154">MHLNPMNPRVIEARSGWKLIDFHEIWRYRDLFYFLVWRDLKSRYAQTVLGVGWAVIQPVFSMIVFTVVFGKLAQVSSDGMPYAIFSFAALVPWTYFSGALSDATGSLVSASSLLSKVYFPRLIIPLTPVLGKLVDFGIALILLFGMMVWFHTTPTLWALLLPFLVLLMMLTAAGLGMWLTSLAIRYRDVRYAVGFAVQLLMYAAP</sequence>
<dbReference type="Pfam" id="PF01061">
    <property type="entry name" value="ABC2_membrane"/>
    <property type="match status" value="1"/>
</dbReference>
<evidence type="ECO:0000256" key="1">
    <source>
        <dbReference type="ARBA" id="ARBA00004429"/>
    </source>
</evidence>
<proteinExistence type="inferred from homology"/>
<feature type="domain" description="ABC-2 type transporter transmembrane" evidence="9">
    <location>
        <begin position="32"/>
        <end position="204"/>
    </location>
</feature>
<keyword evidence="3" id="KW-0813">Transport</keyword>
<evidence type="ECO:0000256" key="3">
    <source>
        <dbReference type="ARBA" id="ARBA00022448"/>
    </source>
</evidence>
<accession>A0A932GNU8</accession>
<dbReference type="GO" id="GO:0005886">
    <property type="term" value="C:plasma membrane"/>
    <property type="evidence" value="ECO:0007669"/>
    <property type="project" value="UniProtKB-SubCell"/>
</dbReference>
<dbReference type="AlphaFoldDB" id="A0A932GNU8"/>
<keyword evidence="7 8" id="KW-0472">Membrane</keyword>